<dbReference type="Proteomes" id="UP000326062">
    <property type="component" value="Chromosome 1"/>
</dbReference>
<dbReference type="GO" id="GO:0031297">
    <property type="term" value="P:replication fork processing"/>
    <property type="evidence" value="ECO:0007669"/>
    <property type="project" value="TreeGrafter"/>
</dbReference>
<organism evidence="1 2">
    <name type="scientific">Muntiacus reevesi</name>
    <name type="common">Reeves' muntjac</name>
    <name type="synonym">Cervus reevesi</name>
    <dbReference type="NCBI Taxonomy" id="9886"/>
    <lineage>
        <taxon>Eukaryota</taxon>
        <taxon>Metazoa</taxon>
        <taxon>Chordata</taxon>
        <taxon>Craniata</taxon>
        <taxon>Vertebrata</taxon>
        <taxon>Euteleostomi</taxon>
        <taxon>Mammalia</taxon>
        <taxon>Eutheria</taxon>
        <taxon>Laurasiatheria</taxon>
        <taxon>Artiodactyla</taxon>
        <taxon>Ruminantia</taxon>
        <taxon>Pecora</taxon>
        <taxon>Cervidae</taxon>
        <taxon>Muntiacinae</taxon>
        <taxon>Muntiacus</taxon>
    </lineage>
</organism>
<dbReference type="PANTHER" id="PTHR46060">
    <property type="entry name" value="MARINER MOS1 TRANSPOSASE-LIKE PROTEIN"/>
    <property type="match status" value="1"/>
</dbReference>
<dbReference type="GO" id="GO:0044547">
    <property type="term" value="F:DNA topoisomerase binding"/>
    <property type="evidence" value="ECO:0007669"/>
    <property type="project" value="TreeGrafter"/>
</dbReference>
<dbReference type="GO" id="GO:0003697">
    <property type="term" value="F:single-stranded DNA binding"/>
    <property type="evidence" value="ECO:0007669"/>
    <property type="project" value="TreeGrafter"/>
</dbReference>
<dbReference type="PANTHER" id="PTHR46060:SF2">
    <property type="entry name" value="HISTONE-LYSINE N-METHYLTRANSFERASE SETMAR"/>
    <property type="match status" value="1"/>
</dbReference>
<dbReference type="GO" id="GO:0005634">
    <property type="term" value="C:nucleus"/>
    <property type="evidence" value="ECO:0007669"/>
    <property type="project" value="TreeGrafter"/>
</dbReference>
<name>A0A5J5N3I5_MUNRE</name>
<sequence>MIFLFALKMGHKAVETIHNINNVFGPGTANKCTVQCCLEDEERSGWPSKVDNDHLRAIIEANPLKTTQEVAEELNVDHSTVIWYLKQIGKVKKLGKWCSLKSSLILCSNSEPFLHWVVMCNEKWILYNNQQ</sequence>
<dbReference type="GO" id="GO:0000793">
    <property type="term" value="C:condensed chromosome"/>
    <property type="evidence" value="ECO:0007669"/>
    <property type="project" value="TreeGrafter"/>
</dbReference>
<dbReference type="Gene3D" id="1.10.10.10">
    <property type="entry name" value="Winged helix-like DNA-binding domain superfamily/Winged helix DNA-binding domain"/>
    <property type="match status" value="1"/>
</dbReference>
<dbReference type="GO" id="GO:0015074">
    <property type="term" value="P:DNA integration"/>
    <property type="evidence" value="ECO:0007669"/>
    <property type="project" value="TreeGrafter"/>
</dbReference>
<dbReference type="GO" id="GO:0046975">
    <property type="term" value="F:histone H3K36 methyltransferase activity"/>
    <property type="evidence" value="ECO:0007669"/>
    <property type="project" value="TreeGrafter"/>
</dbReference>
<dbReference type="GO" id="GO:0003690">
    <property type="term" value="F:double-stranded DNA binding"/>
    <property type="evidence" value="ECO:0007669"/>
    <property type="project" value="TreeGrafter"/>
</dbReference>
<dbReference type="InterPro" id="IPR036388">
    <property type="entry name" value="WH-like_DNA-bd_sf"/>
</dbReference>
<dbReference type="GO" id="GO:0000014">
    <property type="term" value="F:single-stranded DNA endodeoxyribonuclease activity"/>
    <property type="evidence" value="ECO:0007669"/>
    <property type="project" value="TreeGrafter"/>
</dbReference>
<dbReference type="InterPro" id="IPR052709">
    <property type="entry name" value="Transposase-MT_Hybrid"/>
</dbReference>
<dbReference type="AlphaFoldDB" id="A0A5J5N3I5"/>
<keyword evidence="2" id="KW-1185">Reference proteome</keyword>
<evidence type="ECO:0000313" key="1">
    <source>
        <dbReference type="EMBL" id="KAB0387026.1"/>
    </source>
</evidence>
<accession>A0A5J5N3I5</accession>
<dbReference type="EMBL" id="VCEB01000001">
    <property type="protein sequence ID" value="KAB0387026.1"/>
    <property type="molecule type" value="Genomic_DNA"/>
</dbReference>
<protein>
    <recommendedName>
        <fullName evidence="3">Mos1 transposase HTH domain-containing protein</fullName>
    </recommendedName>
</protein>
<evidence type="ECO:0000313" key="2">
    <source>
        <dbReference type="Proteomes" id="UP000326062"/>
    </source>
</evidence>
<evidence type="ECO:0008006" key="3">
    <source>
        <dbReference type="Google" id="ProtNLM"/>
    </source>
</evidence>
<dbReference type="GO" id="GO:0006303">
    <property type="term" value="P:double-strand break repair via nonhomologous end joining"/>
    <property type="evidence" value="ECO:0007669"/>
    <property type="project" value="TreeGrafter"/>
</dbReference>
<gene>
    <name evidence="1" type="ORF">FD755_001982</name>
</gene>
<dbReference type="GO" id="GO:0042800">
    <property type="term" value="F:histone H3K4 methyltransferase activity"/>
    <property type="evidence" value="ECO:0007669"/>
    <property type="project" value="TreeGrafter"/>
</dbReference>
<proteinExistence type="predicted"/>
<reference evidence="1 2" key="1">
    <citation type="submission" date="2019-06" db="EMBL/GenBank/DDBJ databases">
        <title>Discovery of a novel chromosome fission-fusion reversal in muntjac.</title>
        <authorList>
            <person name="Mudd A.B."/>
            <person name="Bredeson J.V."/>
            <person name="Baum R."/>
            <person name="Hockemeyer D."/>
            <person name="Rokhsar D.S."/>
        </authorList>
    </citation>
    <scope>NUCLEOTIDE SEQUENCE [LARGE SCALE GENOMIC DNA]</scope>
    <source>
        <strain evidence="1">UCam_UCB_Mr</strain>
        <tissue evidence="1">Fibroblast cell line</tissue>
    </source>
</reference>
<dbReference type="GO" id="GO:0035861">
    <property type="term" value="C:site of double-strand break"/>
    <property type="evidence" value="ECO:0007669"/>
    <property type="project" value="TreeGrafter"/>
</dbReference>
<comment type="caution">
    <text evidence="1">The sequence shown here is derived from an EMBL/GenBank/DDBJ whole genome shotgun (WGS) entry which is preliminary data.</text>
</comment>
<dbReference type="GO" id="GO:0000729">
    <property type="term" value="P:DNA double-strand break processing"/>
    <property type="evidence" value="ECO:0007669"/>
    <property type="project" value="TreeGrafter"/>
</dbReference>
<dbReference type="GO" id="GO:0044774">
    <property type="term" value="P:mitotic DNA integrity checkpoint signaling"/>
    <property type="evidence" value="ECO:0007669"/>
    <property type="project" value="TreeGrafter"/>
</dbReference>